<organism evidence="5 6">
    <name type="scientific">Aneurinibacillus migulanus</name>
    <name type="common">Bacillus migulanus</name>
    <dbReference type="NCBI Taxonomy" id="47500"/>
    <lineage>
        <taxon>Bacteria</taxon>
        <taxon>Bacillati</taxon>
        <taxon>Bacillota</taxon>
        <taxon>Bacilli</taxon>
        <taxon>Bacillales</taxon>
        <taxon>Paenibacillaceae</taxon>
        <taxon>Aneurinibacillus group</taxon>
        <taxon>Aneurinibacillus</taxon>
    </lineage>
</organism>
<dbReference type="InterPro" id="IPR041492">
    <property type="entry name" value="HAD_2"/>
</dbReference>
<evidence type="ECO:0000256" key="1">
    <source>
        <dbReference type="ARBA" id="ARBA00001946"/>
    </source>
</evidence>
<evidence type="ECO:0000313" key="6">
    <source>
        <dbReference type="Proteomes" id="UP000182836"/>
    </source>
</evidence>
<accession>A0A1G8KXW4</accession>
<dbReference type="GO" id="GO:0044281">
    <property type="term" value="P:small molecule metabolic process"/>
    <property type="evidence" value="ECO:0007669"/>
    <property type="project" value="UniProtKB-ARBA"/>
</dbReference>
<dbReference type="NCBIfam" id="TIGR01549">
    <property type="entry name" value="HAD-SF-IA-v1"/>
    <property type="match status" value="1"/>
</dbReference>
<dbReference type="GO" id="GO:0016791">
    <property type="term" value="F:phosphatase activity"/>
    <property type="evidence" value="ECO:0007669"/>
    <property type="project" value="TreeGrafter"/>
</dbReference>
<protein>
    <submittedName>
        <fullName evidence="5">Putative hydrolase of the HAD superfamily</fullName>
    </submittedName>
</protein>
<dbReference type="InterPro" id="IPR051400">
    <property type="entry name" value="HAD-like_hydrolase"/>
</dbReference>
<reference evidence="5 6" key="1">
    <citation type="submission" date="2016-10" db="EMBL/GenBank/DDBJ databases">
        <authorList>
            <person name="de Groot N.N."/>
        </authorList>
    </citation>
    <scope>NUCLEOTIDE SEQUENCE [LARGE SCALE GENOMIC DNA]</scope>
    <source>
        <strain evidence="5 6">DSM 2895</strain>
    </source>
</reference>
<dbReference type="SUPFAM" id="SSF56784">
    <property type="entry name" value="HAD-like"/>
    <property type="match status" value="1"/>
</dbReference>
<dbReference type="Gene3D" id="3.40.50.1000">
    <property type="entry name" value="HAD superfamily/HAD-like"/>
    <property type="match status" value="1"/>
</dbReference>
<dbReference type="PRINTS" id="PR00413">
    <property type="entry name" value="HADHALOGNASE"/>
</dbReference>
<evidence type="ECO:0000256" key="2">
    <source>
        <dbReference type="ARBA" id="ARBA00022723"/>
    </source>
</evidence>
<dbReference type="Proteomes" id="UP000182836">
    <property type="component" value="Unassembled WGS sequence"/>
</dbReference>
<keyword evidence="3 5" id="KW-0378">Hydrolase</keyword>
<evidence type="ECO:0000256" key="3">
    <source>
        <dbReference type="ARBA" id="ARBA00022801"/>
    </source>
</evidence>
<name>A0A1G8KXW4_ANEMI</name>
<keyword evidence="2" id="KW-0479">Metal-binding</keyword>
<dbReference type="InterPro" id="IPR023214">
    <property type="entry name" value="HAD_sf"/>
</dbReference>
<dbReference type="EMBL" id="FNED01000004">
    <property type="protein sequence ID" value="SDI48219.1"/>
    <property type="molecule type" value="Genomic_DNA"/>
</dbReference>
<dbReference type="InterPro" id="IPR036412">
    <property type="entry name" value="HAD-like_sf"/>
</dbReference>
<comment type="cofactor">
    <cofactor evidence="1">
        <name>Mg(2+)</name>
        <dbReference type="ChEBI" id="CHEBI:18420"/>
    </cofactor>
</comment>
<evidence type="ECO:0000313" key="5">
    <source>
        <dbReference type="EMBL" id="SDI48219.1"/>
    </source>
</evidence>
<dbReference type="PANTHER" id="PTHR46470">
    <property type="entry name" value="N-ACYLNEURAMINATE-9-PHOSPHATASE"/>
    <property type="match status" value="1"/>
</dbReference>
<dbReference type="Pfam" id="PF13419">
    <property type="entry name" value="HAD_2"/>
    <property type="match status" value="1"/>
</dbReference>
<dbReference type="InterPro" id="IPR006439">
    <property type="entry name" value="HAD-SF_hydro_IA"/>
</dbReference>
<dbReference type="GO" id="GO:0046872">
    <property type="term" value="F:metal ion binding"/>
    <property type="evidence" value="ECO:0007669"/>
    <property type="project" value="UniProtKB-KW"/>
</dbReference>
<dbReference type="SFLD" id="SFLDG01129">
    <property type="entry name" value="C1.5:_HAD__Beta-PGM__Phosphata"/>
    <property type="match status" value="1"/>
</dbReference>
<dbReference type="PANTHER" id="PTHR46470:SF2">
    <property type="entry name" value="GLYCERALDEHYDE 3-PHOSPHATE PHOSPHATASE"/>
    <property type="match status" value="1"/>
</dbReference>
<keyword evidence="4" id="KW-0460">Magnesium</keyword>
<dbReference type="SFLD" id="SFLDS00003">
    <property type="entry name" value="Haloacid_Dehalogenase"/>
    <property type="match status" value="1"/>
</dbReference>
<dbReference type="AlphaFoldDB" id="A0A1G8KXW4"/>
<proteinExistence type="predicted"/>
<sequence>MMVKIKGYIFDLDDTLYCEHDYVRSGFRAVARKMEEHSNQDRSQLYGALVQEWRQNGRGKVFNAVCDRFDINIEIKELVQVYREHEPTDIFLYDDAVKLLRYLKQNNIPMGIITDGDRHVQWRKIRALKLDRQIPCIVVSDDLGRECWKPSEVPYQKVLDCLGLQPKECVYIGDNPYKDFCTARMIGMHTIRVIRNVGDHMQIRLATEFEADQEIDSLEQIIGTVET</sequence>
<evidence type="ECO:0000256" key="4">
    <source>
        <dbReference type="ARBA" id="ARBA00022842"/>
    </source>
</evidence>
<gene>
    <name evidence="5" type="ORF">SAMN04487909_104177</name>
</gene>
<dbReference type="Gene3D" id="1.10.150.520">
    <property type="match status" value="1"/>
</dbReference>